<feature type="compositionally biased region" description="Low complexity" evidence="2">
    <location>
        <begin position="88"/>
        <end position="97"/>
    </location>
</feature>
<evidence type="ECO:0000313" key="3">
    <source>
        <dbReference type="EMBL" id="GMF41311.1"/>
    </source>
</evidence>
<dbReference type="OrthoDB" id="128279at2759"/>
<dbReference type="AlphaFoldDB" id="A0A9W7CWG0"/>
<evidence type="ECO:0000256" key="1">
    <source>
        <dbReference type="SAM" id="Coils"/>
    </source>
</evidence>
<comment type="caution">
    <text evidence="3">The sequence shown here is derived from an EMBL/GenBank/DDBJ whole genome shotgun (WGS) entry which is preliminary data.</text>
</comment>
<evidence type="ECO:0000313" key="4">
    <source>
        <dbReference type="Proteomes" id="UP001165121"/>
    </source>
</evidence>
<keyword evidence="4" id="KW-1185">Reference proteome</keyword>
<gene>
    <name evidence="3" type="ORF">Pfra01_001302200</name>
</gene>
<name>A0A9W7CWG0_9STRA</name>
<reference evidence="3" key="1">
    <citation type="submission" date="2023-04" db="EMBL/GenBank/DDBJ databases">
        <title>Phytophthora fragariaefolia NBRC 109709.</title>
        <authorList>
            <person name="Ichikawa N."/>
            <person name="Sato H."/>
            <person name="Tonouchi N."/>
        </authorList>
    </citation>
    <scope>NUCLEOTIDE SEQUENCE</scope>
    <source>
        <strain evidence="3">NBRC 109709</strain>
    </source>
</reference>
<keyword evidence="1" id="KW-0175">Coiled coil</keyword>
<protein>
    <submittedName>
        <fullName evidence="3">Unnamed protein product</fullName>
    </submittedName>
</protein>
<dbReference type="Proteomes" id="UP001165121">
    <property type="component" value="Unassembled WGS sequence"/>
</dbReference>
<feature type="region of interest" description="Disordered" evidence="2">
    <location>
        <begin position="88"/>
        <end position="110"/>
    </location>
</feature>
<dbReference type="EMBL" id="BSXT01001327">
    <property type="protein sequence ID" value="GMF41311.1"/>
    <property type="molecule type" value="Genomic_DNA"/>
</dbReference>
<sequence>MQRELCLQVDKLTQSNESLHSLLNAAEREARHRTLEIECLSEENDELRHRCGQLESRYIDERKQSFMLEEELQRLRIFSLTQREQQLRQQQQQQQQQPKIGRSQTSVTVE</sequence>
<feature type="coiled-coil region" evidence="1">
    <location>
        <begin position="9"/>
        <end position="57"/>
    </location>
</feature>
<evidence type="ECO:0000256" key="2">
    <source>
        <dbReference type="SAM" id="MobiDB-lite"/>
    </source>
</evidence>
<proteinExistence type="predicted"/>
<accession>A0A9W7CWG0</accession>
<organism evidence="3 4">
    <name type="scientific">Phytophthora fragariaefolia</name>
    <dbReference type="NCBI Taxonomy" id="1490495"/>
    <lineage>
        <taxon>Eukaryota</taxon>
        <taxon>Sar</taxon>
        <taxon>Stramenopiles</taxon>
        <taxon>Oomycota</taxon>
        <taxon>Peronosporomycetes</taxon>
        <taxon>Peronosporales</taxon>
        <taxon>Peronosporaceae</taxon>
        <taxon>Phytophthora</taxon>
    </lineage>
</organism>